<evidence type="ECO:0000313" key="5">
    <source>
        <dbReference type="Proteomes" id="UP000323300"/>
    </source>
</evidence>
<dbReference type="GO" id="GO:0005524">
    <property type="term" value="F:ATP binding"/>
    <property type="evidence" value="ECO:0007669"/>
    <property type="project" value="InterPro"/>
</dbReference>
<dbReference type="PANTHER" id="PTHR45674:SF4">
    <property type="entry name" value="DNA LIGASE 1"/>
    <property type="match status" value="1"/>
</dbReference>
<dbReference type="InterPro" id="IPR050191">
    <property type="entry name" value="ATP-dep_DNA_ligase"/>
</dbReference>
<dbReference type="Gene3D" id="3.30.1490.70">
    <property type="match status" value="1"/>
</dbReference>
<evidence type="ECO:0000256" key="1">
    <source>
        <dbReference type="ARBA" id="ARBA00007572"/>
    </source>
</evidence>
<dbReference type="PROSITE" id="PS50160">
    <property type="entry name" value="DNA_LIGASE_A3"/>
    <property type="match status" value="1"/>
</dbReference>
<dbReference type="Proteomes" id="UP000323300">
    <property type="component" value="Unassembled WGS sequence"/>
</dbReference>
<dbReference type="AlphaFoldDB" id="A0A1I4EQI8"/>
<sequence length="233" mass="26397">MKWARSTASARDKPRVPAGVVPPMHPTLVDAVPLGPNWLHEIKWDGYRVGAYLQDGKVRVLTRNLHDWTKEFPTIVQAMSQLKATNAMIDGEAFVADVGGMSHFNLLQRALGRSGDRSRIMFAVFDLTMLNGEDLRDWPLAERRERLFDLLSTPHPEGIVFSEAIEGNPGDLLEQACAFGLEGVVSKRLDSPYRSGRREECEGQMHQERRVHRHRLRAWRQLWRAGQPSTGHG</sequence>
<feature type="domain" description="ATP-dependent DNA ligase family profile" evidence="3">
    <location>
        <begin position="113"/>
        <end position="222"/>
    </location>
</feature>
<evidence type="ECO:0000259" key="3">
    <source>
        <dbReference type="PROSITE" id="PS50160"/>
    </source>
</evidence>
<dbReference type="Pfam" id="PF01068">
    <property type="entry name" value="DNA_ligase_A_M"/>
    <property type="match status" value="1"/>
</dbReference>
<dbReference type="GO" id="GO:0006281">
    <property type="term" value="P:DNA repair"/>
    <property type="evidence" value="ECO:0007669"/>
    <property type="project" value="InterPro"/>
</dbReference>
<comment type="similarity">
    <text evidence="1">Belongs to the ATP-dependent DNA ligase family.</text>
</comment>
<dbReference type="PANTHER" id="PTHR45674">
    <property type="entry name" value="DNA LIGASE 1/3 FAMILY MEMBER"/>
    <property type="match status" value="1"/>
</dbReference>
<keyword evidence="2 4" id="KW-0436">Ligase</keyword>
<dbReference type="Gene3D" id="3.30.470.30">
    <property type="entry name" value="DNA ligase/mRNA capping enzyme"/>
    <property type="match status" value="1"/>
</dbReference>
<dbReference type="RefSeq" id="WP_149763427.1">
    <property type="nucleotide sequence ID" value="NZ_BSPE01000012.1"/>
</dbReference>
<evidence type="ECO:0000313" key="4">
    <source>
        <dbReference type="EMBL" id="SFL07463.1"/>
    </source>
</evidence>
<dbReference type="EMBL" id="FOSL01000029">
    <property type="protein sequence ID" value="SFL07463.1"/>
    <property type="molecule type" value="Genomic_DNA"/>
</dbReference>
<accession>A0A1I4EQI8</accession>
<organism evidence="4 5">
    <name type="scientific">Neomesorhizobium albiziae</name>
    <dbReference type="NCBI Taxonomy" id="335020"/>
    <lineage>
        <taxon>Bacteria</taxon>
        <taxon>Pseudomonadati</taxon>
        <taxon>Pseudomonadota</taxon>
        <taxon>Alphaproteobacteria</taxon>
        <taxon>Hyphomicrobiales</taxon>
        <taxon>Phyllobacteriaceae</taxon>
        <taxon>Neomesorhizobium</taxon>
    </lineage>
</organism>
<dbReference type="GO" id="GO:0003910">
    <property type="term" value="F:DNA ligase (ATP) activity"/>
    <property type="evidence" value="ECO:0007669"/>
    <property type="project" value="InterPro"/>
</dbReference>
<protein>
    <submittedName>
        <fullName evidence="4">ATP dependent DNA ligase domain-containing protein</fullName>
    </submittedName>
</protein>
<evidence type="ECO:0000256" key="2">
    <source>
        <dbReference type="ARBA" id="ARBA00022598"/>
    </source>
</evidence>
<dbReference type="SUPFAM" id="SSF56091">
    <property type="entry name" value="DNA ligase/mRNA capping enzyme, catalytic domain"/>
    <property type="match status" value="1"/>
</dbReference>
<dbReference type="CDD" id="cd07906">
    <property type="entry name" value="Adenylation_DNA_ligase_LigD_LigC"/>
    <property type="match status" value="1"/>
</dbReference>
<proteinExistence type="inferred from homology"/>
<dbReference type="GO" id="GO:0006310">
    <property type="term" value="P:DNA recombination"/>
    <property type="evidence" value="ECO:0007669"/>
    <property type="project" value="InterPro"/>
</dbReference>
<dbReference type="InterPro" id="IPR012310">
    <property type="entry name" value="DNA_ligase_ATP-dep_cent"/>
</dbReference>
<keyword evidence="5" id="KW-1185">Reference proteome</keyword>
<reference evidence="4 5" key="1">
    <citation type="submission" date="2016-10" db="EMBL/GenBank/DDBJ databases">
        <authorList>
            <person name="Varghese N."/>
            <person name="Submissions S."/>
        </authorList>
    </citation>
    <scope>NUCLEOTIDE SEQUENCE [LARGE SCALE GENOMIC DNA]</scope>
    <source>
        <strain evidence="4 5">DSM 21822</strain>
    </source>
</reference>
<name>A0A1I4EQI8_9HYPH</name>
<gene>
    <name evidence="4" type="ORF">SAMN04488498_1297</name>
</gene>
<dbReference type="OrthoDB" id="9802472at2"/>